<accession>A0A368JPZ5</accession>
<feature type="chain" id="PRO_5016751981" evidence="5">
    <location>
        <begin position="19"/>
        <end position="170"/>
    </location>
</feature>
<dbReference type="InterPro" id="IPR013766">
    <property type="entry name" value="Thioredoxin_domain"/>
</dbReference>
<organism evidence="7 8">
    <name type="scientific">Larkinella punicea</name>
    <dbReference type="NCBI Taxonomy" id="2315727"/>
    <lineage>
        <taxon>Bacteria</taxon>
        <taxon>Pseudomonadati</taxon>
        <taxon>Bacteroidota</taxon>
        <taxon>Cytophagia</taxon>
        <taxon>Cytophagales</taxon>
        <taxon>Spirosomataceae</taxon>
        <taxon>Larkinella</taxon>
    </lineage>
</organism>
<comment type="subcellular location">
    <subcellularLocation>
        <location evidence="1">Cell envelope</location>
    </subcellularLocation>
</comment>
<dbReference type="InterPro" id="IPR050553">
    <property type="entry name" value="Thioredoxin_ResA/DsbE_sf"/>
</dbReference>
<evidence type="ECO:0000256" key="3">
    <source>
        <dbReference type="ARBA" id="ARBA00023157"/>
    </source>
</evidence>
<dbReference type="OrthoDB" id="6399635at2"/>
<name>A0A368JPZ5_9BACT</name>
<dbReference type="AlphaFoldDB" id="A0A368JPZ5"/>
<evidence type="ECO:0000313" key="7">
    <source>
        <dbReference type="EMBL" id="RCR69740.1"/>
    </source>
</evidence>
<dbReference type="InterPro" id="IPR013740">
    <property type="entry name" value="Redoxin"/>
</dbReference>
<feature type="domain" description="Thioredoxin" evidence="6">
    <location>
        <begin position="30"/>
        <end position="164"/>
    </location>
</feature>
<evidence type="ECO:0000256" key="1">
    <source>
        <dbReference type="ARBA" id="ARBA00004196"/>
    </source>
</evidence>
<reference evidence="7 8" key="1">
    <citation type="submission" date="2018-07" db="EMBL/GenBank/DDBJ databases">
        <title>Genome analysis of Larkinella rosea.</title>
        <authorList>
            <person name="Zhou Z."/>
            <person name="Wang G."/>
        </authorList>
    </citation>
    <scope>NUCLEOTIDE SEQUENCE [LARGE SCALE GENOMIC DNA]</scope>
    <source>
        <strain evidence="8">zzj9</strain>
    </source>
</reference>
<keyword evidence="4" id="KW-0676">Redox-active center</keyword>
<protein>
    <submittedName>
        <fullName evidence="7">TlpA family protein disulfide reductase</fullName>
    </submittedName>
</protein>
<comment type="caution">
    <text evidence="7">The sequence shown here is derived from an EMBL/GenBank/DDBJ whole genome shotgun (WGS) entry which is preliminary data.</text>
</comment>
<evidence type="ECO:0000256" key="4">
    <source>
        <dbReference type="ARBA" id="ARBA00023284"/>
    </source>
</evidence>
<dbReference type="SUPFAM" id="SSF52833">
    <property type="entry name" value="Thioredoxin-like"/>
    <property type="match status" value="1"/>
</dbReference>
<feature type="signal peptide" evidence="5">
    <location>
        <begin position="1"/>
        <end position="18"/>
    </location>
</feature>
<dbReference type="Gene3D" id="3.40.30.10">
    <property type="entry name" value="Glutaredoxin"/>
    <property type="match status" value="1"/>
</dbReference>
<keyword evidence="8" id="KW-1185">Reference proteome</keyword>
<dbReference type="GO" id="GO:0017004">
    <property type="term" value="P:cytochrome complex assembly"/>
    <property type="evidence" value="ECO:0007669"/>
    <property type="project" value="UniProtKB-KW"/>
</dbReference>
<dbReference type="GO" id="GO:0030313">
    <property type="term" value="C:cell envelope"/>
    <property type="evidence" value="ECO:0007669"/>
    <property type="project" value="UniProtKB-SubCell"/>
</dbReference>
<dbReference type="PANTHER" id="PTHR42852">
    <property type="entry name" value="THIOL:DISULFIDE INTERCHANGE PROTEIN DSBE"/>
    <property type="match status" value="1"/>
</dbReference>
<evidence type="ECO:0000256" key="5">
    <source>
        <dbReference type="SAM" id="SignalP"/>
    </source>
</evidence>
<dbReference type="PROSITE" id="PS51352">
    <property type="entry name" value="THIOREDOXIN_2"/>
    <property type="match status" value="1"/>
</dbReference>
<sequence>MNRLFLIFSLLSANTAFGQAQPAREFEGKLESGQQAPDLVLSDKQNKPVRLLSYKGNVVLVDFWASWCDHCRQEHVRLKALYDQYKDRGLQIVSISIDKNPKAWRKALQKAELPWMQLTDRVGSRNIIGPQYGTNSIPINLLIDKNGYVLRKGLHGTELDRQLALVFNMP</sequence>
<proteinExistence type="predicted"/>
<evidence type="ECO:0000313" key="8">
    <source>
        <dbReference type="Proteomes" id="UP000253383"/>
    </source>
</evidence>
<evidence type="ECO:0000259" key="6">
    <source>
        <dbReference type="PROSITE" id="PS51352"/>
    </source>
</evidence>
<keyword evidence="3" id="KW-1015">Disulfide bond</keyword>
<dbReference type="Pfam" id="PF08534">
    <property type="entry name" value="Redoxin"/>
    <property type="match status" value="1"/>
</dbReference>
<keyword evidence="2" id="KW-0201">Cytochrome c-type biogenesis</keyword>
<dbReference type="InterPro" id="IPR036249">
    <property type="entry name" value="Thioredoxin-like_sf"/>
</dbReference>
<gene>
    <name evidence="7" type="ORF">DUE52_10385</name>
</gene>
<dbReference type="Proteomes" id="UP000253383">
    <property type="component" value="Unassembled WGS sequence"/>
</dbReference>
<dbReference type="CDD" id="cd02966">
    <property type="entry name" value="TlpA_like_family"/>
    <property type="match status" value="1"/>
</dbReference>
<evidence type="ECO:0000256" key="2">
    <source>
        <dbReference type="ARBA" id="ARBA00022748"/>
    </source>
</evidence>
<dbReference type="PANTHER" id="PTHR42852:SF6">
    <property type="entry name" value="THIOL:DISULFIDE INTERCHANGE PROTEIN DSBE"/>
    <property type="match status" value="1"/>
</dbReference>
<keyword evidence="5" id="KW-0732">Signal</keyword>
<dbReference type="EMBL" id="QOWE01000007">
    <property type="protein sequence ID" value="RCR69740.1"/>
    <property type="molecule type" value="Genomic_DNA"/>
</dbReference>
<dbReference type="RefSeq" id="WP_114405934.1">
    <property type="nucleotide sequence ID" value="NZ_QOWE01000007.1"/>
</dbReference>